<dbReference type="EMBL" id="JAAOMA010000042">
    <property type="protein sequence ID" value="NHR07777.1"/>
    <property type="molecule type" value="Genomic_DNA"/>
</dbReference>
<proteinExistence type="predicted"/>
<comment type="caution">
    <text evidence="1">The sequence shown here is derived from an EMBL/GenBank/DDBJ whole genome shotgun (WGS) entry which is preliminary data.</text>
</comment>
<dbReference type="Proteomes" id="UP001515641">
    <property type="component" value="Unassembled WGS sequence"/>
</dbReference>
<accession>A0ABX0L7I6</accession>
<sequence length="123" mass="13669">MAMVRKTIWIDSDTVELVKKIAEKQRVRESIVYRSLITDSLRQHDVRFDLIFDRLNDISELIKHGNVMSASALVASAMTDAGLKTGDGDNDAFKSHVKAVIRTAIRTGEAVDKQHSDGTLVQS</sequence>
<gene>
    <name evidence="1" type="ORF">HA052_21540</name>
</gene>
<evidence type="ECO:0000313" key="2">
    <source>
        <dbReference type="Proteomes" id="UP001515641"/>
    </source>
</evidence>
<dbReference type="RefSeq" id="WP_166453527.1">
    <property type="nucleotide sequence ID" value="NZ_JAAOMA010000042.1"/>
</dbReference>
<reference evidence="1 2" key="1">
    <citation type="submission" date="2020-03" db="EMBL/GenBank/DDBJ databases">
        <title>Draft genome sequence of environmentally isolated cultures.</title>
        <authorList>
            <person name="Wilson H.S."/>
            <person name="De Leon M.E."/>
        </authorList>
    </citation>
    <scope>NUCLEOTIDE SEQUENCE [LARGE SCALE GENOMIC DNA]</scope>
    <source>
        <strain evidence="1 2">HSC-31F16</strain>
    </source>
</reference>
<protein>
    <recommendedName>
        <fullName evidence="3">Ribbon-helix-helix protein CopG domain-containing protein</fullName>
    </recommendedName>
</protein>
<organism evidence="1 2">
    <name type="scientific">Chromobacterium fluminis</name>
    <dbReference type="NCBI Taxonomy" id="3044269"/>
    <lineage>
        <taxon>Bacteria</taxon>
        <taxon>Pseudomonadati</taxon>
        <taxon>Pseudomonadota</taxon>
        <taxon>Betaproteobacteria</taxon>
        <taxon>Neisseriales</taxon>
        <taxon>Chromobacteriaceae</taxon>
        <taxon>Chromobacterium</taxon>
    </lineage>
</organism>
<keyword evidence="2" id="KW-1185">Reference proteome</keyword>
<evidence type="ECO:0000313" key="1">
    <source>
        <dbReference type="EMBL" id="NHR07777.1"/>
    </source>
</evidence>
<evidence type="ECO:0008006" key="3">
    <source>
        <dbReference type="Google" id="ProtNLM"/>
    </source>
</evidence>
<name>A0ABX0L7I6_9NEIS</name>